<dbReference type="CDD" id="cd01392">
    <property type="entry name" value="HTH_LacI"/>
    <property type="match status" value="1"/>
</dbReference>
<sequence length="371" mass="38778">MTSIRDVAQQAGVSVATVSRALRGLPRVSEETRRRVQEVAASLDYVASPSAASLASGVTRTVGVVVPHVSRWFFGSVVQGMQPVFAEAGYDLLLWDLEGRRDAWGRVFGHLLSKRVDAVLVLSIALSPQEEAALRRLGKPVVVVGGQSEFPGVRIDDHGAAVTAVRHLVGLGHRRIAFVGVERGEEGLHTTPRDRLAGYRWALEEAGLERSEALELTGDYTVDSGIAAAARVVADQGATAVFAASDEMAMGVLHGLRCSGRAVPEQVSVVGVDDHPMAVLFDLTTVAQPAAGQGRVAAEVALDLLHGEDVPPADVVLPTRLVVRGTSGPPPPGAAAGSPAPASRTAAERARRAGAARPVLAARTGPSGRRD</sequence>
<dbReference type="AlphaFoldDB" id="A0A3A3YP39"/>
<evidence type="ECO:0000259" key="5">
    <source>
        <dbReference type="PROSITE" id="PS50932"/>
    </source>
</evidence>
<dbReference type="OrthoDB" id="9816215at2"/>
<feature type="domain" description="HTH lacI-type" evidence="5">
    <location>
        <begin position="2"/>
        <end position="56"/>
    </location>
</feature>
<keyword evidence="3" id="KW-0804">Transcription</keyword>
<dbReference type="RefSeq" id="WP_119951836.1">
    <property type="nucleotide sequence ID" value="NZ_QZEZ01000011.1"/>
</dbReference>
<dbReference type="PROSITE" id="PS50932">
    <property type="entry name" value="HTH_LACI_2"/>
    <property type="match status" value="1"/>
</dbReference>
<dbReference type="Pfam" id="PF00356">
    <property type="entry name" value="LacI"/>
    <property type="match status" value="1"/>
</dbReference>
<feature type="compositionally biased region" description="Low complexity" evidence="4">
    <location>
        <begin position="334"/>
        <end position="345"/>
    </location>
</feature>
<dbReference type="EMBL" id="QZEZ01000011">
    <property type="protein sequence ID" value="RJK92950.1"/>
    <property type="molecule type" value="Genomic_DNA"/>
</dbReference>
<keyword evidence="2" id="KW-0238">DNA-binding</keyword>
<comment type="caution">
    <text evidence="6">The sequence shown here is derived from an EMBL/GenBank/DDBJ whole genome shotgun (WGS) entry which is preliminary data.</text>
</comment>
<dbReference type="InterPro" id="IPR000843">
    <property type="entry name" value="HTH_LacI"/>
</dbReference>
<dbReference type="Gene3D" id="3.40.50.2300">
    <property type="match status" value="2"/>
</dbReference>
<dbReference type="CDD" id="cd06267">
    <property type="entry name" value="PBP1_LacI_sugar_binding-like"/>
    <property type="match status" value="1"/>
</dbReference>
<dbReference type="Gene3D" id="1.10.260.40">
    <property type="entry name" value="lambda repressor-like DNA-binding domains"/>
    <property type="match status" value="1"/>
</dbReference>
<keyword evidence="1" id="KW-0805">Transcription regulation</keyword>
<dbReference type="InterPro" id="IPR046335">
    <property type="entry name" value="LacI/GalR-like_sensor"/>
</dbReference>
<gene>
    <name evidence="6" type="ORF">D5H78_17750</name>
</gene>
<dbReference type="SUPFAM" id="SSF53822">
    <property type="entry name" value="Periplasmic binding protein-like I"/>
    <property type="match status" value="1"/>
</dbReference>
<reference evidence="6 7" key="1">
    <citation type="submission" date="2018-09" db="EMBL/GenBank/DDBJ databases">
        <title>YIM 75000 draft genome.</title>
        <authorList>
            <person name="Tang S."/>
            <person name="Feng Y."/>
        </authorList>
    </citation>
    <scope>NUCLEOTIDE SEQUENCE [LARGE SCALE GENOMIC DNA]</scope>
    <source>
        <strain evidence="6 7">YIM 75000</strain>
    </source>
</reference>
<name>A0A3A3YP39_9ACTN</name>
<protein>
    <submittedName>
        <fullName evidence="6">LacI family transcriptional regulator</fullName>
    </submittedName>
</protein>
<dbReference type="InterPro" id="IPR028082">
    <property type="entry name" value="Peripla_BP_I"/>
</dbReference>
<feature type="region of interest" description="Disordered" evidence="4">
    <location>
        <begin position="323"/>
        <end position="371"/>
    </location>
</feature>
<accession>A0A3A3YP39</accession>
<keyword evidence="7" id="KW-1185">Reference proteome</keyword>
<feature type="compositionally biased region" description="Low complexity" evidence="4">
    <location>
        <begin position="353"/>
        <end position="363"/>
    </location>
</feature>
<dbReference type="GO" id="GO:0000976">
    <property type="term" value="F:transcription cis-regulatory region binding"/>
    <property type="evidence" value="ECO:0007669"/>
    <property type="project" value="TreeGrafter"/>
</dbReference>
<dbReference type="InterPro" id="IPR010982">
    <property type="entry name" value="Lambda_DNA-bd_dom_sf"/>
</dbReference>
<evidence type="ECO:0000256" key="1">
    <source>
        <dbReference type="ARBA" id="ARBA00023015"/>
    </source>
</evidence>
<proteinExistence type="predicted"/>
<evidence type="ECO:0000313" key="6">
    <source>
        <dbReference type="EMBL" id="RJK92950.1"/>
    </source>
</evidence>
<dbReference type="Pfam" id="PF13377">
    <property type="entry name" value="Peripla_BP_3"/>
    <property type="match status" value="1"/>
</dbReference>
<evidence type="ECO:0000313" key="7">
    <source>
        <dbReference type="Proteomes" id="UP000265614"/>
    </source>
</evidence>
<evidence type="ECO:0000256" key="4">
    <source>
        <dbReference type="SAM" id="MobiDB-lite"/>
    </source>
</evidence>
<dbReference type="PANTHER" id="PTHR30146:SF109">
    <property type="entry name" value="HTH-TYPE TRANSCRIPTIONAL REGULATOR GALS"/>
    <property type="match status" value="1"/>
</dbReference>
<dbReference type="PANTHER" id="PTHR30146">
    <property type="entry name" value="LACI-RELATED TRANSCRIPTIONAL REPRESSOR"/>
    <property type="match status" value="1"/>
</dbReference>
<dbReference type="SMART" id="SM00354">
    <property type="entry name" value="HTH_LACI"/>
    <property type="match status" value="1"/>
</dbReference>
<evidence type="ECO:0000256" key="3">
    <source>
        <dbReference type="ARBA" id="ARBA00023163"/>
    </source>
</evidence>
<dbReference type="SUPFAM" id="SSF47413">
    <property type="entry name" value="lambda repressor-like DNA-binding domains"/>
    <property type="match status" value="1"/>
</dbReference>
<organism evidence="6 7">
    <name type="scientific">Vallicoccus soli</name>
    <dbReference type="NCBI Taxonomy" id="2339232"/>
    <lineage>
        <taxon>Bacteria</taxon>
        <taxon>Bacillati</taxon>
        <taxon>Actinomycetota</taxon>
        <taxon>Actinomycetes</taxon>
        <taxon>Motilibacterales</taxon>
        <taxon>Vallicoccaceae</taxon>
        <taxon>Vallicoccus</taxon>
    </lineage>
</organism>
<dbReference type="Proteomes" id="UP000265614">
    <property type="component" value="Unassembled WGS sequence"/>
</dbReference>
<dbReference type="GO" id="GO:0003700">
    <property type="term" value="F:DNA-binding transcription factor activity"/>
    <property type="evidence" value="ECO:0007669"/>
    <property type="project" value="TreeGrafter"/>
</dbReference>
<evidence type="ECO:0000256" key="2">
    <source>
        <dbReference type="ARBA" id="ARBA00023125"/>
    </source>
</evidence>
<dbReference type="PROSITE" id="PS00356">
    <property type="entry name" value="HTH_LACI_1"/>
    <property type="match status" value="1"/>
</dbReference>